<comment type="subcellular location">
    <subcellularLocation>
        <location evidence="1">Membrane</location>
        <topology evidence="1">Multi-pass membrane protein</topology>
    </subcellularLocation>
</comment>
<gene>
    <name evidence="8" type="ORF">C484_08947</name>
</gene>
<reference evidence="8 9" key="1">
    <citation type="journal article" date="2014" name="PLoS Genet.">
        <title>Phylogenetically driven sequencing of extremely halophilic archaea reveals strategies for static and dynamic osmo-response.</title>
        <authorList>
            <person name="Becker E.A."/>
            <person name="Seitzer P.M."/>
            <person name="Tritt A."/>
            <person name="Larsen D."/>
            <person name="Krusor M."/>
            <person name="Yao A.I."/>
            <person name="Wu D."/>
            <person name="Madern D."/>
            <person name="Eisen J.A."/>
            <person name="Darling A.E."/>
            <person name="Facciotti M.T."/>
        </authorList>
    </citation>
    <scope>NUCLEOTIDE SEQUENCE [LARGE SCALE GENOMIC DNA]</scope>
    <source>
        <strain evidence="8 9">DSM 12281</strain>
    </source>
</reference>
<evidence type="ECO:0000256" key="3">
    <source>
        <dbReference type="ARBA" id="ARBA00022692"/>
    </source>
</evidence>
<feature type="transmembrane region" description="Helical" evidence="6">
    <location>
        <begin position="95"/>
        <end position="112"/>
    </location>
</feature>
<evidence type="ECO:0000256" key="5">
    <source>
        <dbReference type="ARBA" id="ARBA00023136"/>
    </source>
</evidence>
<evidence type="ECO:0000259" key="7">
    <source>
        <dbReference type="Pfam" id="PF04138"/>
    </source>
</evidence>
<dbReference type="GO" id="GO:0000271">
    <property type="term" value="P:polysaccharide biosynthetic process"/>
    <property type="evidence" value="ECO:0007669"/>
    <property type="project" value="InterPro"/>
</dbReference>
<dbReference type="OrthoDB" id="44002at2157"/>
<evidence type="ECO:0000313" key="9">
    <source>
        <dbReference type="Proteomes" id="UP000011648"/>
    </source>
</evidence>
<feature type="transmembrane region" description="Helical" evidence="6">
    <location>
        <begin position="21"/>
        <end position="44"/>
    </location>
</feature>
<dbReference type="EMBL" id="AOIL01000029">
    <property type="protein sequence ID" value="ELY92577.1"/>
    <property type="molecule type" value="Genomic_DNA"/>
</dbReference>
<evidence type="ECO:0000313" key="8">
    <source>
        <dbReference type="EMBL" id="ELY92577.1"/>
    </source>
</evidence>
<dbReference type="InterPro" id="IPR051401">
    <property type="entry name" value="GtrA_CellWall_Glycosyl"/>
</dbReference>
<dbReference type="AlphaFoldDB" id="M0A3W5"/>
<keyword evidence="9" id="KW-1185">Reference proteome</keyword>
<evidence type="ECO:0000256" key="2">
    <source>
        <dbReference type="ARBA" id="ARBA00009399"/>
    </source>
</evidence>
<keyword evidence="3 6" id="KW-0812">Transmembrane</keyword>
<organism evidence="8 9">
    <name type="scientific">Natrialba taiwanensis DSM 12281</name>
    <dbReference type="NCBI Taxonomy" id="1230458"/>
    <lineage>
        <taxon>Archaea</taxon>
        <taxon>Methanobacteriati</taxon>
        <taxon>Methanobacteriota</taxon>
        <taxon>Stenosarchaea group</taxon>
        <taxon>Halobacteria</taxon>
        <taxon>Halobacteriales</taxon>
        <taxon>Natrialbaceae</taxon>
        <taxon>Natrialba</taxon>
    </lineage>
</organism>
<name>M0A3W5_9EURY</name>
<dbReference type="STRING" id="1230458.C484_08947"/>
<evidence type="ECO:0000256" key="4">
    <source>
        <dbReference type="ARBA" id="ARBA00022989"/>
    </source>
</evidence>
<dbReference type="PANTHER" id="PTHR38459">
    <property type="entry name" value="PROPHAGE BACTOPRENOL-LINKED GLUCOSE TRANSLOCASE HOMOLOG"/>
    <property type="match status" value="1"/>
</dbReference>
<dbReference type="GO" id="GO:0005886">
    <property type="term" value="C:plasma membrane"/>
    <property type="evidence" value="ECO:0007669"/>
    <property type="project" value="TreeGrafter"/>
</dbReference>
<dbReference type="Proteomes" id="UP000011648">
    <property type="component" value="Unassembled WGS sequence"/>
</dbReference>
<keyword evidence="5 6" id="KW-0472">Membrane</keyword>
<feature type="domain" description="GtrA/DPMS transmembrane" evidence="7">
    <location>
        <begin position="24"/>
        <end position="143"/>
    </location>
</feature>
<sequence length="150" mass="16735">MTDSFSETIRMRLRALLSASRFRQFAGVGLVGATVDIGTLILLVEAMEVSAVPGKALSWELSIVVIFVLNEWWTFASHGKMHFRALGTRFLRSNGVRFLGFLVTLGVFTLLVDSVGLWYGVANVLGIGVGFFVNYTCESLYTWQVHHDER</sequence>
<dbReference type="PANTHER" id="PTHR38459:SF1">
    <property type="entry name" value="PROPHAGE BACTOPRENOL-LINKED GLUCOSE TRANSLOCASE HOMOLOG"/>
    <property type="match status" value="1"/>
</dbReference>
<dbReference type="Pfam" id="PF04138">
    <property type="entry name" value="GtrA_DPMS_TM"/>
    <property type="match status" value="1"/>
</dbReference>
<proteinExistence type="inferred from homology"/>
<accession>M0A3W5</accession>
<evidence type="ECO:0000256" key="1">
    <source>
        <dbReference type="ARBA" id="ARBA00004141"/>
    </source>
</evidence>
<keyword evidence="4 6" id="KW-1133">Transmembrane helix</keyword>
<dbReference type="RefSeq" id="WP_006825555.1">
    <property type="nucleotide sequence ID" value="NZ_AOIL01000029.1"/>
</dbReference>
<dbReference type="InterPro" id="IPR007267">
    <property type="entry name" value="GtrA_DPMS_TM"/>
</dbReference>
<dbReference type="PATRIC" id="fig|1230458.4.peg.1788"/>
<protein>
    <submittedName>
        <fullName evidence="8">GtrA family protein</fullName>
    </submittedName>
</protein>
<comment type="caution">
    <text evidence="8">The sequence shown here is derived from an EMBL/GenBank/DDBJ whole genome shotgun (WGS) entry which is preliminary data.</text>
</comment>
<evidence type="ECO:0000256" key="6">
    <source>
        <dbReference type="SAM" id="Phobius"/>
    </source>
</evidence>
<feature type="transmembrane region" description="Helical" evidence="6">
    <location>
        <begin position="118"/>
        <end position="137"/>
    </location>
</feature>
<feature type="transmembrane region" description="Helical" evidence="6">
    <location>
        <begin position="56"/>
        <end position="75"/>
    </location>
</feature>
<comment type="similarity">
    <text evidence="2">Belongs to the GtrA family.</text>
</comment>